<evidence type="ECO:0000259" key="4">
    <source>
        <dbReference type="Pfam" id="PF00884"/>
    </source>
</evidence>
<dbReference type="GO" id="GO:0005737">
    <property type="term" value="C:cytoplasm"/>
    <property type="evidence" value="ECO:0007669"/>
    <property type="project" value="TreeGrafter"/>
</dbReference>
<dbReference type="GO" id="GO:0008484">
    <property type="term" value="F:sulfuric ester hydrolase activity"/>
    <property type="evidence" value="ECO:0007669"/>
    <property type="project" value="TreeGrafter"/>
</dbReference>
<dbReference type="SUPFAM" id="SSF53649">
    <property type="entry name" value="Alkaline phosphatase-like"/>
    <property type="match status" value="1"/>
</dbReference>
<dbReference type="Proteomes" id="UP000252770">
    <property type="component" value="Unassembled WGS sequence"/>
</dbReference>
<evidence type="ECO:0000313" key="5">
    <source>
        <dbReference type="EMBL" id="RCK70080.1"/>
    </source>
</evidence>
<organism evidence="5 6">
    <name type="scientific">Desertihabitans brevis</name>
    <dbReference type="NCBI Taxonomy" id="2268447"/>
    <lineage>
        <taxon>Bacteria</taxon>
        <taxon>Bacillati</taxon>
        <taxon>Actinomycetota</taxon>
        <taxon>Actinomycetes</taxon>
        <taxon>Propionibacteriales</taxon>
        <taxon>Propionibacteriaceae</taxon>
        <taxon>Desertihabitans</taxon>
    </lineage>
</organism>
<feature type="region of interest" description="Disordered" evidence="3">
    <location>
        <begin position="405"/>
        <end position="430"/>
    </location>
</feature>
<protein>
    <submittedName>
        <fullName evidence="5">Sulfatase</fullName>
    </submittedName>
</protein>
<sequence>MQPDRPNFLLVHCHDLGTELGAYGRPGVQSPSLDALAATAWRFDNAFCTAPQCSPSRGSLFTGRYPHANGLMGLAHLGWEYHPDERTLPDLLRPAGYRSALVGLQHESADATTLGFDEVDSPEPKLGADEVAARASAWLAVPRREPFLLTVGLTEAHRPFTHPPLEDEPAAVPAYLPDHPGTREDLAAFHGSVKVADAAVGAVLDALDRSPHADSTWVVFTTDHGPAFPRAKGTLYDPGLRVALLVRPPRRSRSAGGVVERAVSLVDFVPTVLELAGLAVPSRVQGRSFAPLLRGEPMVPAEVVYAEKTSHRGYDPMRCVRALGFKYIRSYEPRPRLVLPTDIEASPTRRGMGEEHLRPRDAEELYDLESDPDEQCNLASDPAYAMIRSRLGAALERWQRATGDPLLHGPIAEPPLPGRTTGALVQNGRP</sequence>
<dbReference type="InterPro" id="IPR000917">
    <property type="entry name" value="Sulfatase_N"/>
</dbReference>
<evidence type="ECO:0000313" key="6">
    <source>
        <dbReference type="Proteomes" id="UP000252770"/>
    </source>
</evidence>
<accession>A0A367YW90</accession>
<dbReference type="InterPro" id="IPR017850">
    <property type="entry name" value="Alkaline_phosphatase_core_sf"/>
</dbReference>
<feature type="domain" description="Sulfatase N-terminal" evidence="4">
    <location>
        <begin position="6"/>
        <end position="277"/>
    </location>
</feature>
<proteinExistence type="predicted"/>
<dbReference type="PANTHER" id="PTHR45953">
    <property type="entry name" value="IDURONATE 2-SULFATASE"/>
    <property type="match status" value="1"/>
</dbReference>
<evidence type="ECO:0000256" key="1">
    <source>
        <dbReference type="ARBA" id="ARBA00022723"/>
    </source>
</evidence>
<comment type="caution">
    <text evidence="5">The sequence shown here is derived from an EMBL/GenBank/DDBJ whole genome shotgun (WGS) entry which is preliminary data.</text>
</comment>
<keyword evidence="6" id="KW-1185">Reference proteome</keyword>
<dbReference type="AlphaFoldDB" id="A0A367YW90"/>
<keyword evidence="1" id="KW-0479">Metal-binding</keyword>
<name>A0A367YW90_9ACTN</name>
<dbReference type="EMBL" id="QOUI01000004">
    <property type="protein sequence ID" value="RCK70080.1"/>
    <property type="molecule type" value="Genomic_DNA"/>
</dbReference>
<dbReference type="RefSeq" id="WP_114126266.1">
    <property type="nucleotide sequence ID" value="NZ_QOUI01000004.1"/>
</dbReference>
<dbReference type="CDD" id="cd16027">
    <property type="entry name" value="SGSH"/>
    <property type="match status" value="1"/>
</dbReference>
<dbReference type="Pfam" id="PF00884">
    <property type="entry name" value="Sulfatase"/>
    <property type="match status" value="1"/>
</dbReference>
<gene>
    <name evidence="5" type="ORF">DT076_08790</name>
</gene>
<evidence type="ECO:0000256" key="3">
    <source>
        <dbReference type="SAM" id="MobiDB-lite"/>
    </source>
</evidence>
<dbReference type="GO" id="GO:0046872">
    <property type="term" value="F:metal ion binding"/>
    <property type="evidence" value="ECO:0007669"/>
    <property type="project" value="UniProtKB-KW"/>
</dbReference>
<keyword evidence="2" id="KW-0378">Hydrolase</keyword>
<dbReference type="Gene3D" id="3.40.720.10">
    <property type="entry name" value="Alkaline Phosphatase, subunit A"/>
    <property type="match status" value="1"/>
</dbReference>
<evidence type="ECO:0000256" key="2">
    <source>
        <dbReference type="ARBA" id="ARBA00022801"/>
    </source>
</evidence>
<dbReference type="PANTHER" id="PTHR45953:SF1">
    <property type="entry name" value="IDURONATE 2-SULFATASE"/>
    <property type="match status" value="1"/>
</dbReference>
<reference evidence="5 6" key="1">
    <citation type="submission" date="2018-07" db="EMBL/GenBank/DDBJ databases">
        <title>Desertimonas flava gen. nov. sp. nov.</title>
        <authorList>
            <person name="Liu S."/>
        </authorList>
    </citation>
    <scope>NUCLEOTIDE SEQUENCE [LARGE SCALE GENOMIC DNA]</scope>
    <source>
        <strain evidence="5 6">16Sb5-5</strain>
    </source>
</reference>